<protein>
    <submittedName>
        <fullName evidence="1">Uncharacterized protein</fullName>
    </submittedName>
</protein>
<proteinExistence type="predicted"/>
<dbReference type="AlphaFoldDB" id="A0A6C0BTE6"/>
<evidence type="ECO:0000313" key="1">
    <source>
        <dbReference type="EMBL" id="QHS95496.1"/>
    </source>
</evidence>
<sequence>MQALVASIRRMFPFAKRTKELEIGRWKINYCNNVIKHKVEMANEDNCGGCSHYLNVKINDLNAFKQINNSRQNEQ</sequence>
<organism evidence="1">
    <name type="scientific">viral metagenome</name>
    <dbReference type="NCBI Taxonomy" id="1070528"/>
    <lineage>
        <taxon>unclassified sequences</taxon>
        <taxon>metagenomes</taxon>
        <taxon>organismal metagenomes</taxon>
    </lineage>
</organism>
<name>A0A6C0BTE6_9ZZZZ</name>
<dbReference type="EMBL" id="MN739253">
    <property type="protein sequence ID" value="QHS95496.1"/>
    <property type="molecule type" value="Genomic_DNA"/>
</dbReference>
<accession>A0A6C0BTE6</accession>
<reference evidence="1" key="1">
    <citation type="journal article" date="2020" name="Nature">
        <title>Giant virus diversity and host interactions through global metagenomics.</title>
        <authorList>
            <person name="Schulz F."/>
            <person name="Roux S."/>
            <person name="Paez-Espino D."/>
            <person name="Jungbluth S."/>
            <person name="Walsh D.A."/>
            <person name="Denef V.J."/>
            <person name="McMahon K.D."/>
            <person name="Konstantinidis K.T."/>
            <person name="Eloe-Fadrosh E.A."/>
            <person name="Kyrpides N.C."/>
            <person name="Woyke T."/>
        </authorList>
    </citation>
    <scope>NUCLEOTIDE SEQUENCE</scope>
    <source>
        <strain evidence="1">GVMAG-M-3300018868-6</strain>
    </source>
</reference>